<feature type="transmembrane region" description="Helical" evidence="5">
    <location>
        <begin position="82"/>
        <end position="100"/>
    </location>
</feature>
<feature type="transmembrane region" description="Helical" evidence="5">
    <location>
        <begin position="52"/>
        <end position="70"/>
    </location>
</feature>
<dbReference type="PANTHER" id="PTHR23527">
    <property type="entry name" value="BLL3282 PROTEIN"/>
    <property type="match status" value="1"/>
</dbReference>
<feature type="transmembrane region" description="Helical" evidence="5">
    <location>
        <begin position="368"/>
        <end position="391"/>
    </location>
</feature>
<evidence type="ECO:0000256" key="2">
    <source>
        <dbReference type="ARBA" id="ARBA00022692"/>
    </source>
</evidence>
<sequence length="404" mass="40647">MPAPTDVTRSRRRWVVLGAGVLAQTAACSFVYGVPFLVPLLRDQDGFSLARVGVYVGAPTAGLLLTLIAWGAAADRTGERRVIAAGLVVCATAVAGAALLPDPGGAATIALLLLGGAGAASVFAASGRMVMGWFAVRERGTAMGIRQTAQPLGVALAGLTLPSLGVAVGSWTALLLPAVLCLISAVVVLAFAPDPPRPVRPEGAPPEGSPYRTPLLWRVHGASALLVVPQFAVAAFGTEYLVREQGWGVAAAGAFVAAGQVAGALGRIASGWWSDRVGSRLRPMRQVAAAAVVVLLLFALGDAVAGWLAVAMLAIGAVVTVADNGLAFTSIAELAGRSWSGRALGVQNTGQNAVASAVPVALGALVGAAGYGIGFAVAALAPLVAVAVTPVRHEHAAREARATH</sequence>
<protein>
    <submittedName>
        <fullName evidence="7">MFS transporter</fullName>
    </submittedName>
</protein>
<proteinExistence type="predicted"/>
<organism evidence="7 8">
    <name type="scientific">Pseudonocardia nematodicida</name>
    <dbReference type="NCBI Taxonomy" id="1206997"/>
    <lineage>
        <taxon>Bacteria</taxon>
        <taxon>Bacillati</taxon>
        <taxon>Actinomycetota</taxon>
        <taxon>Actinomycetes</taxon>
        <taxon>Pseudonocardiales</taxon>
        <taxon>Pseudonocardiaceae</taxon>
        <taxon>Pseudonocardia</taxon>
    </lineage>
</organism>
<evidence type="ECO:0000256" key="4">
    <source>
        <dbReference type="ARBA" id="ARBA00023136"/>
    </source>
</evidence>
<evidence type="ECO:0000313" key="8">
    <source>
        <dbReference type="Proteomes" id="UP001494902"/>
    </source>
</evidence>
<dbReference type="EMBL" id="JBEDNQ010000006">
    <property type="protein sequence ID" value="MEQ3552169.1"/>
    <property type="molecule type" value="Genomic_DNA"/>
</dbReference>
<dbReference type="Proteomes" id="UP001494902">
    <property type="component" value="Unassembled WGS sequence"/>
</dbReference>
<dbReference type="InterPro" id="IPR020846">
    <property type="entry name" value="MFS_dom"/>
</dbReference>
<feature type="transmembrane region" description="Helical" evidence="5">
    <location>
        <begin position="106"/>
        <end position="127"/>
    </location>
</feature>
<reference evidence="7 8" key="1">
    <citation type="submission" date="2024-03" db="EMBL/GenBank/DDBJ databases">
        <title>Draft genome sequence of Pseudonocardia nematodicida JCM 31783.</title>
        <authorList>
            <person name="Butdee W."/>
            <person name="Duangmal K."/>
        </authorList>
    </citation>
    <scope>NUCLEOTIDE SEQUENCE [LARGE SCALE GENOMIC DNA]</scope>
    <source>
        <strain evidence="7 8">JCM 31783</strain>
    </source>
</reference>
<comment type="subcellular location">
    <subcellularLocation>
        <location evidence="1">Cell membrane</location>
        <topology evidence="1">Multi-pass membrane protein</topology>
    </subcellularLocation>
</comment>
<keyword evidence="4 5" id="KW-0472">Membrane</keyword>
<feature type="transmembrane region" description="Helical" evidence="5">
    <location>
        <begin position="287"/>
        <end position="319"/>
    </location>
</feature>
<evidence type="ECO:0000256" key="1">
    <source>
        <dbReference type="ARBA" id="ARBA00004651"/>
    </source>
</evidence>
<dbReference type="PANTHER" id="PTHR23527:SF1">
    <property type="entry name" value="BLL3282 PROTEIN"/>
    <property type="match status" value="1"/>
</dbReference>
<dbReference type="Gene3D" id="1.20.1250.20">
    <property type="entry name" value="MFS general substrate transporter like domains"/>
    <property type="match status" value="2"/>
</dbReference>
<comment type="caution">
    <text evidence="7">The sequence shown here is derived from an EMBL/GenBank/DDBJ whole genome shotgun (WGS) entry which is preliminary data.</text>
</comment>
<evidence type="ECO:0000256" key="3">
    <source>
        <dbReference type="ARBA" id="ARBA00022989"/>
    </source>
</evidence>
<feature type="transmembrane region" description="Helical" evidence="5">
    <location>
        <begin position="14"/>
        <end position="32"/>
    </location>
</feature>
<dbReference type="InterPro" id="IPR011701">
    <property type="entry name" value="MFS"/>
</dbReference>
<dbReference type="PROSITE" id="PS50850">
    <property type="entry name" value="MFS"/>
    <property type="match status" value="1"/>
</dbReference>
<keyword evidence="2 5" id="KW-0812">Transmembrane</keyword>
<dbReference type="InterPro" id="IPR036259">
    <property type="entry name" value="MFS_trans_sf"/>
</dbReference>
<feature type="transmembrane region" description="Helical" evidence="5">
    <location>
        <begin position="215"/>
        <end position="235"/>
    </location>
</feature>
<keyword evidence="8" id="KW-1185">Reference proteome</keyword>
<dbReference type="SUPFAM" id="SSF103473">
    <property type="entry name" value="MFS general substrate transporter"/>
    <property type="match status" value="1"/>
</dbReference>
<feature type="transmembrane region" description="Helical" evidence="5">
    <location>
        <begin position="174"/>
        <end position="194"/>
    </location>
</feature>
<feature type="transmembrane region" description="Helical" evidence="5">
    <location>
        <begin position="247"/>
        <end position="266"/>
    </location>
</feature>
<dbReference type="RefSeq" id="WP_349299232.1">
    <property type="nucleotide sequence ID" value="NZ_JBEDNQ010000006.1"/>
</dbReference>
<name>A0ABV1KE33_9PSEU</name>
<gene>
    <name evidence="7" type="ORF">WIS52_16980</name>
</gene>
<dbReference type="Pfam" id="PF07690">
    <property type="entry name" value="MFS_1"/>
    <property type="match status" value="1"/>
</dbReference>
<feature type="transmembrane region" description="Helical" evidence="5">
    <location>
        <begin position="148"/>
        <end position="168"/>
    </location>
</feature>
<evidence type="ECO:0000259" key="6">
    <source>
        <dbReference type="PROSITE" id="PS50850"/>
    </source>
</evidence>
<accession>A0ABV1KE33</accession>
<keyword evidence="3 5" id="KW-1133">Transmembrane helix</keyword>
<evidence type="ECO:0000313" key="7">
    <source>
        <dbReference type="EMBL" id="MEQ3552169.1"/>
    </source>
</evidence>
<evidence type="ECO:0000256" key="5">
    <source>
        <dbReference type="SAM" id="Phobius"/>
    </source>
</evidence>
<feature type="domain" description="Major facilitator superfamily (MFS) profile" evidence="6">
    <location>
        <begin position="13"/>
        <end position="396"/>
    </location>
</feature>
<dbReference type="InterPro" id="IPR052952">
    <property type="entry name" value="MFS-Transporter"/>
</dbReference>